<dbReference type="Proteomes" id="UP000051010">
    <property type="component" value="Unassembled WGS sequence"/>
</dbReference>
<keyword evidence="1" id="KW-0472">Membrane</keyword>
<dbReference type="InterPro" id="IPR010315">
    <property type="entry name" value="DUF915_hydro-like"/>
</dbReference>
<dbReference type="InterPro" id="IPR029058">
    <property type="entry name" value="AB_hydrolase_fold"/>
</dbReference>
<feature type="transmembrane region" description="Helical" evidence="1">
    <location>
        <begin position="12"/>
        <end position="32"/>
    </location>
</feature>
<dbReference type="SUPFAM" id="SSF53474">
    <property type="entry name" value="alpha/beta-Hydrolases"/>
    <property type="match status" value="1"/>
</dbReference>
<evidence type="ECO:0000313" key="2">
    <source>
        <dbReference type="EMBL" id="KRM41321.1"/>
    </source>
</evidence>
<gene>
    <name evidence="2" type="ORF">FD47_GL002510</name>
</gene>
<comment type="caution">
    <text evidence="2">The sequence shown here is derived from an EMBL/GenBank/DDBJ whole genome shotgun (WGS) entry which is preliminary data.</text>
</comment>
<dbReference type="PATRIC" id="fig|1423786.4.peg.2630"/>
<proteinExistence type="predicted"/>
<keyword evidence="1" id="KW-0812">Transmembrane</keyword>
<dbReference type="RefSeq" id="WP_054736101.1">
    <property type="nucleotide sequence ID" value="NZ_AZFZ01000064.1"/>
</dbReference>
<name>A0A0R1YN53_9LACO</name>
<dbReference type="AlphaFoldDB" id="A0A0R1YN53"/>
<evidence type="ECO:0000256" key="1">
    <source>
        <dbReference type="SAM" id="Phobius"/>
    </source>
</evidence>
<organism evidence="2 3">
    <name type="scientific">Lentilactobacillus parafarraginis DSM 18390 = JCM 14109</name>
    <dbReference type="NCBI Taxonomy" id="1423786"/>
    <lineage>
        <taxon>Bacteria</taxon>
        <taxon>Bacillati</taxon>
        <taxon>Bacillota</taxon>
        <taxon>Bacilli</taxon>
        <taxon>Lactobacillales</taxon>
        <taxon>Lactobacillaceae</taxon>
        <taxon>Lentilactobacillus</taxon>
    </lineage>
</organism>
<dbReference type="Pfam" id="PF06028">
    <property type="entry name" value="DUF915"/>
    <property type="match status" value="1"/>
</dbReference>
<accession>A0A0R1YN53</accession>
<protein>
    <recommendedName>
        <fullName evidence="4">Cell surface hydrolase</fullName>
    </recommendedName>
</protein>
<reference evidence="2 3" key="1">
    <citation type="journal article" date="2015" name="Genome Announc.">
        <title>Expanding the biotechnology potential of lactobacilli through comparative genomics of 213 strains and associated genera.</title>
        <authorList>
            <person name="Sun Z."/>
            <person name="Harris H.M."/>
            <person name="McCann A."/>
            <person name="Guo C."/>
            <person name="Argimon S."/>
            <person name="Zhang W."/>
            <person name="Yang X."/>
            <person name="Jeffery I.B."/>
            <person name="Cooney J.C."/>
            <person name="Kagawa T.F."/>
            <person name="Liu W."/>
            <person name="Song Y."/>
            <person name="Salvetti E."/>
            <person name="Wrobel A."/>
            <person name="Rasinkangas P."/>
            <person name="Parkhill J."/>
            <person name="Rea M.C."/>
            <person name="O'Sullivan O."/>
            <person name="Ritari J."/>
            <person name="Douillard F.P."/>
            <person name="Paul Ross R."/>
            <person name="Yang R."/>
            <person name="Briner A.E."/>
            <person name="Felis G.E."/>
            <person name="de Vos W.M."/>
            <person name="Barrangou R."/>
            <person name="Klaenhammer T.R."/>
            <person name="Caufield P.W."/>
            <person name="Cui Y."/>
            <person name="Zhang H."/>
            <person name="O'Toole P.W."/>
        </authorList>
    </citation>
    <scope>NUCLEOTIDE SEQUENCE [LARGE SCALE GENOMIC DNA]</scope>
    <source>
        <strain evidence="2 3">DSM 18390</strain>
    </source>
</reference>
<keyword evidence="1" id="KW-1133">Transmembrane helix</keyword>
<evidence type="ECO:0008006" key="4">
    <source>
        <dbReference type="Google" id="ProtNLM"/>
    </source>
</evidence>
<dbReference type="Gene3D" id="3.40.50.1820">
    <property type="entry name" value="alpha/beta hydrolase"/>
    <property type="match status" value="1"/>
</dbReference>
<dbReference type="EMBL" id="AZFZ01000064">
    <property type="protein sequence ID" value="KRM41321.1"/>
    <property type="molecule type" value="Genomic_DNA"/>
</dbReference>
<sequence length="317" mass="36381">MFSNRREKRYQILYFGIGSLILLVIGFSIWHAHQQQVQQINHRYINASTPTLFVHGWSGTLRSEHRVVNAAESSGAASRRMIIRVSATGNVHIVGTVKKWMRNPIIMVKMANNRAGEFQYAHWITKICKILKRRYHVNRLNFIGHSMGAYAVVYYNLLNGNRSDLPRVNKLCLIAGPYDGIMDLHRANQPTFGPLVRLWDDAPNENRILPTGRPAIIHPEYRRLYRLRNRFPRQAKVLNIYGNIGDGSNSDGVVTNVSALSLGYLLRGRVTSYQTFETFGMKAQHSELHQHNLAVDRELIHFLWGKQHQDSSLSELN</sequence>
<evidence type="ECO:0000313" key="3">
    <source>
        <dbReference type="Proteomes" id="UP000051010"/>
    </source>
</evidence>